<feature type="region of interest" description="Disordered" evidence="1">
    <location>
        <begin position="1"/>
        <end position="66"/>
    </location>
</feature>
<reference evidence="3" key="1">
    <citation type="journal article" date="2019" name="Int. J. Syst. Evol. Microbiol.">
        <title>The Global Catalogue of Microorganisms (GCM) 10K type strain sequencing project: providing services to taxonomists for standard genome sequencing and annotation.</title>
        <authorList>
            <consortium name="The Broad Institute Genomics Platform"/>
            <consortium name="The Broad Institute Genome Sequencing Center for Infectious Disease"/>
            <person name="Wu L."/>
            <person name="Ma J."/>
        </authorList>
    </citation>
    <scope>NUCLEOTIDE SEQUENCE [LARGE SCALE GENOMIC DNA]</scope>
    <source>
        <strain evidence="3">JCM 10303</strain>
    </source>
</reference>
<gene>
    <name evidence="2" type="ORF">GCM10009533_13000</name>
</gene>
<comment type="caution">
    <text evidence="2">The sequence shown here is derived from an EMBL/GenBank/DDBJ whole genome shotgun (WGS) entry which is preliminary data.</text>
</comment>
<dbReference type="Proteomes" id="UP001500729">
    <property type="component" value="Unassembled WGS sequence"/>
</dbReference>
<accession>A0ABP3M8J5</accession>
<organism evidence="2 3">
    <name type="scientific">Saccharopolyspora erythraea</name>
    <name type="common">Streptomyces erythraeus</name>
    <dbReference type="NCBI Taxonomy" id="1836"/>
    <lineage>
        <taxon>Bacteria</taxon>
        <taxon>Bacillati</taxon>
        <taxon>Actinomycetota</taxon>
        <taxon>Actinomycetes</taxon>
        <taxon>Pseudonocardiales</taxon>
        <taxon>Pseudonocardiaceae</taxon>
        <taxon>Saccharopolyspora</taxon>
    </lineage>
</organism>
<evidence type="ECO:0000313" key="3">
    <source>
        <dbReference type="Proteomes" id="UP001500729"/>
    </source>
</evidence>
<name>A0ABP3M8J5_SACER</name>
<proteinExistence type="predicted"/>
<feature type="compositionally biased region" description="Basic and acidic residues" evidence="1">
    <location>
        <begin position="1"/>
        <end position="10"/>
    </location>
</feature>
<dbReference type="EMBL" id="BAAAGS010000006">
    <property type="protein sequence ID" value="GAA0515437.1"/>
    <property type="molecule type" value="Genomic_DNA"/>
</dbReference>
<keyword evidence="3" id="KW-1185">Reference proteome</keyword>
<evidence type="ECO:0000256" key="1">
    <source>
        <dbReference type="SAM" id="MobiDB-lite"/>
    </source>
</evidence>
<evidence type="ECO:0000313" key="2">
    <source>
        <dbReference type="EMBL" id="GAA0515437.1"/>
    </source>
</evidence>
<evidence type="ECO:0008006" key="4">
    <source>
        <dbReference type="Google" id="ProtNLM"/>
    </source>
</evidence>
<protein>
    <recommendedName>
        <fullName evidence="4">Transposase</fullName>
    </recommendedName>
</protein>
<sequence>MVSYSREGKGRTAPAAVDHVPQRGRATTGLVIDDNPAHRPVKPPHAGRPKEWPPLTAPAVRGILEP</sequence>